<accession>A0ACC1T9I6</accession>
<name>A0ACC1T9I6_9APHY</name>
<evidence type="ECO:0000313" key="1">
    <source>
        <dbReference type="EMBL" id="KAJ3556357.1"/>
    </source>
</evidence>
<dbReference type="EMBL" id="JANHOG010000248">
    <property type="protein sequence ID" value="KAJ3556357.1"/>
    <property type="molecule type" value="Genomic_DNA"/>
</dbReference>
<organism evidence="1 2">
    <name type="scientific">Phlebia brevispora</name>
    <dbReference type="NCBI Taxonomy" id="194682"/>
    <lineage>
        <taxon>Eukaryota</taxon>
        <taxon>Fungi</taxon>
        <taxon>Dikarya</taxon>
        <taxon>Basidiomycota</taxon>
        <taxon>Agaricomycotina</taxon>
        <taxon>Agaricomycetes</taxon>
        <taxon>Polyporales</taxon>
        <taxon>Meruliaceae</taxon>
        <taxon>Phlebia</taxon>
    </lineage>
</organism>
<dbReference type="Proteomes" id="UP001148662">
    <property type="component" value="Unassembled WGS sequence"/>
</dbReference>
<sequence>MQIAVVGGGVCGLTCAIALMKAGADVQVYEAANKFGEIGAGIGIGPNASRLLRKLGLMDDILARGDKTHSEWFQWRSGLGGHEVLTEMSLRPGEEPFMVHRAAFLDALVKHVDHSRVHFRKRCTKVVESPTSRKITIHFADGSTALADVVLGADGIKSAVRGAVTGLDPVESITYSGTSCYRGLVPIERVKAAGIKTDFITRPICFVGPRQHLIIFGVNAGKLVNVVAFGRNPNALPDEWERGAPANPAVVTVTKEVPLREFAAWGPDVVKLLGCIDEWSQWKINVVSPPLPTWVKGRVALVGDAAHGMLPHLGAGAGQGLEDAYLLARLLTHPQTCLANIENVLRVYDEVRKPRVQRVWDDTYKMGNVVDGLGPSGLTPEGLTKDMGNPWLYVWGRGVDDDVLHAQFRLRDSGEYVSASL</sequence>
<keyword evidence="2" id="KW-1185">Reference proteome</keyword>
<evidence type="ECO:0000313" key="2">
    <source>
        <dbReference type="Proteomes" id="UP001148662"/>
    </source>
</evidence>
<gene>
    <name evidence="1" type="ORF">NM688_g2076</name>
</gene>
<comment type="caution">
    <text evidence="1">The sequence shown here is derived from an EMBL/GenBank/DDBJ whole genome shotgun (WGS) entry which is preliminary data.</text>
</comment>
<protein>
    <submittedName>
        <fullName evidence="1">Uncharacterized protein</fullName>
    </submittedName>
</protein>
<proteinExistence type="predicted"/>
<reference evidence="1" key="1">
    <citation type="submission" date="2022-07" db="EMBL/GenBank/DDBJ databases">
        <title>Genome Sequence of Phlebia brevispora.</title>
        <authorList>
            <person name="Buettner E."/>
        </authorList>
    </citation>
    <scope>NUCLEOTIDE SEQUENCE</scope>
    <source>
        <strain evidence="1">MPL23</strain>
    </source>
</reference>